<evidence type="ECO:0000256" key="1">
    <source>
        <dbReference type="ARBA" id="ARBA00004123"/>
    </source>
</evidence>
<protein>
    <recommendedName>
        <fullName evidence="8">Phosphoinositide 3-kinase regulatory subunit 5</fullName>
    </recommendedName>
</protein>
<dbReference type="Pfam" id="PF10486">
    <property type="entry name" value="PI3K_1B_p101"/>
    <property type="match status" value="1"/>
</dbReference>
<evidence type="ECO:0000256" key="4">
    <source>
        <dbReference type="ARBA" id="ARBA00022475"/>
    </source>
</evidence>
<dbReference type="AlphaFoldDB" id="A0A3Q2DRJ5"/>
<evidence type="ECO:0000313" key="10">
    <source>
        <dbReference type="Proteomes" id="UP000265020"/>
    </source>
</evidence>
<reference evidence="9" key="1">
    <citation type="submission" date="2025-08" db="UniProtKB">
        <authorList>
            <consortium name="Ensembl"/>
        </authorList>
    </citation>
    <scope>IDENTIFICATION</scope>
</reference>
<proteinExistence type="predicted"/>
<accession>A0A3Q2DRJ5</accession>
<organism evidence="9 10">
    <name type="scientific">Cyprinodon variegatus</name>
    <name type="common">Sheepshead minnow</name>
    <dbReference type="NCBI Taxonomy" id="28743"/>
    <lineage>
        <taxon>Eukaryota</taxon>
        <taxon>Metazoa</taxon>
        <taxon>Chordata</taxon>
        <taxon>Craniata</taxon>
        <taxon>Vertebrata</taxon>
        <taxon>Euteleostomi</taxon>
        <taxon>Actinopterygii</taxon>
        <taxon>Neopterygii</taxon>
        <taxon>Teleostei</taxon>
        <taxon>Neoteleostei</taxon>
        <taxon>Acanthomorphata</taxon>
        <taxon>Ovalentaria</taxon>
        <taxon>Atherinomorphae</taxon>
        <taxon>Cyprinodontiformes</taxon>
        <taxon>Cyprinodontidae</taxon>
        <taxon>Cyprinodon</taxon>
    </lineage>
</organism>
<keyword evidence="6" id="KW-0472">Membrane</keyword>
<evidence type="ECO:0000256" key="7">
    <source>
        <dbReference type="ARBA" id="ARBA00023242"/>
    </source>
</evidence>
<evidence type="ECO:0000256" key="3">
    <source>
        <dbReference type="ARBA" id="ARBA00004496"/>
    </source>
</evidence>
<evidence type="ECO:0000256" key="5">
    <source>
        <dbReference type="ARBA" id="ARBA00022490"/>
    </source>
</evidence>
<dbReference type="GO" id="GO:0005737">
    <property type="term" value="C:cytoplasm"/>
    <property type="evidence" value="ECO:0007669"/>
    <property type="project" value="UniProtKB-SubCell"/>
</dbReference>
<dbReference type="GeneTree" id="ENSGT00530000063753"/>
<dbReference type="GO" id="GO:0046935">
    <property type="term" value="F:1-phosphatidylinositol-3-kinase regulator activity"/>
    <property type="evidence" value="ECO:0007669"/>
    <property type="project" value="InterPro"/>
</dbReference>
<dbReference type="Ensembl" id="ENSCVAT00000009548.1">
    <property type="protein sequence ID" value="ENSCVAP00000022333.1"/>
    <property type="gene ID" value="ENSCVAG00000000146.1"/>
</dbReference>
<keyword evidence="7" id="KW-0539">Nucleus</keyword>
<evidence type="ECO:0000256" key="2">
    <source>
        <dbReference type="ARBA" id="ARBA00004202"/>
    </source>
</evidence>
<evidence type="ECO:0000256" key="8">
    <source>
        <dbReference type="ARBA" id="ARBA00040195"/>
    </source>
</evidence>
<keyword evidence="10" id="KW-1185">Reference proteome</keyword>
<dbReference type="GO" id="GO:0005886">
    <property type="term" value="C:plasma membrane"/>
    <property type="evidence" value="ECO:0007669"/>
    <property type="project" value="UniProtKB-SubCell"/>
</dbReference>
<dbReference type="GO" id="GO:0005944">
    <property type="term" value="C:phosphatidylinositol 3-kinase complex, class IB"/>
    <property type="evidence" value="ECO:0007669"/>
    <property type="project" value="InterPro"/>
</dbReference>
<dbReference type="InterPro" id="IPR019522">
    <property type="entry name" value="PIK3R5/6"/>
</dbReference>
<dbReference type="PANTHER" id="PTHR15593:SF2">
    <property type="entry name" value="PHOSPHOINOSITIDE 3-KINASE REGULATORY SUBUNIT 5"/>
    <property type="match status" value="1"/>
</dbReference>
<dbReference type="GO" id="GO:0007186">
    <property type="term" value="P:G protein-coupled receptor signaling pathway"/>
    <property type="evidence" value="ECO:0007669"/>
    <property type="project" value="TreeGrafter"/>
</dbReference>
<reference evidence="9" key="2">
    <citation type="submission" date="2025-09" db="UniProtKB">
        <authorList>
            <consortium name="Ensembl"/>
        </authorList>
    </citation>
    <scope>IDENTIFICATION</scope>
</reference>
<dbReference type="PANTHER" id="PTHR15593">
    <property type="entry name" value="PHOSPHATIDYLINOSITOL 3-KINASE REGULATORY SUBUNIT"/>
    <property type="match status" value="1"/>
</dbReference>
<dbReference type="Proteomes" id="UP000265020">
    <property type="component" value="Unassembled WGS sequence"/>
</dbReference>
<dbReference type="GO" id="GO:0005634">
    <property type="term" value="C:nucleus"/>
    <property type="evidence" value="ECO:0007669"/>
    <property type="project" value="UniProtKB-SubCell"/>
</dbReference>
<keyword evidence="5" id="KW-0963">Cytoplasm</keyword>
<comment type="subcellular location">
    <subcellularLocation>
        <location evidence="2">Cell membrane</location>
        <topology evidence="2">Peripheral membrane protein</topology>
    </subcellularLocation>
    <subcellularLocation>
        <location evidence="3">Cytoplasm</location>
    </subcellularLocation>
    <subcellularLocation>
        <location evidence="1">Nucleus</location>
    </subcellularLocation>
</comment>
<sequence length="159" mass="18437">MQHTTCTEDRIQHALDRCLDGLRTSPTAAWPHAGQSMNRWSLEELVKRDPENFLILLQQIIRKTREAQEQCQYELVPPLAIMFTSTLLQTPYCPPHSELLEEALEVFYSFLTWPEPYCSVCRELLSMLQLEIKAPGISFQRLVREEQGLNTPDQTSKTM</sequence>
<name>A0A3Q2DRJ5_CYPVA</name>
<keyword evidence="4" id="KW-1003">Cell membrane</keyword>
<evidence type="ECO:0000256" key="6">
    <source>
        <dbReference type="ARBA" id="ARBA00023136"/>
    </source>
</evidence>
<evidence type="ECO:0000313" key="9">
    <source>
        <dbReference type="Ensembl" id="ENSCVAP00000022333.1"/>
    </source>
</evidence>